<dbReference type="Gene3D" id="3.10.180.10">
    <property type="entry name" value="2,3-Dihydroxybiphenyl 1,2-Dioxygenase, domain 1"/>
    <property type="match status" value="1"/>
</dbReference>
<dbReference type="AlphaFoldDB" id="A0A4Y7RFQ8"/>
<evidence type="ECO:0000259" key="1">
    <source>
        <dbReference type="PROSITE" id="PS51819"/>
    </source>
</evidence>
<dbReference type="PROSITE" id="PS51819">
    <property type="entry name" value="VOC"/>
    <property type="match status" value="1"/>
</dbReference>
<dbReference type="PANTHER" id="PTHR36113:SF3">
    <property type="entry name" value="SLL5075 PROTEIN"/>
    <property type="match status" value="1"/>
</dbReference>
<feature type="domain" description="VOC" evidence="1">
    <location>
        <begin position="2"/>
        <end position="119"/>
    </location>
</feature>
<dbReference type="Proteomes" id="UP000298324">
    <property type="component" value="Unassembled WGS sequence"/>
</dbReference>
<name>A0A4Y7RFQ8_9FIRM</name>
<dbReference type="InterPro" id="IPR029068">
    <property type="entry name" value="Glyas_Bleomycin-R_OHBP_Dase"/>
</dbReference>
<keyword evidence="3" id="KW-1185">Reference proteome</keyword>
<dbReference type="EMBL" id="QFGA01000001">
    <property type="protein sequence ID" value="TEB07838.1"/>
    <property type="molecule type" value="Genomic_DNA"/>
</dbReference>
<dbReference type="Pfam" id="PF00903">
    <property type="entry name" value="Glyoxalase"/>
    <property type="match status" value="1"/>
</dbReference>
<reference evidence="2 3" key="1">
    <citation type="journal article" date="2018" name="Environ. Microbiol.">
        <title>Novel energy conservation strategies and behaviour of Pelotomaculum schinkii driving syntrophic propionate catabolism.</title>
        <authorList>
            <person name="Hidalgo-Ahumada C.A.P."/>
            <person name="Nobu M.K."/>
            <person name="Narihiro T."/>
            <person name="Tamaki H."/>
            <person name="Liu W.T."/>
            <person name="Kamagata Y."/>
            <person name="Stams A.J.M."/>
            <person name="Imachi H."/>
            <person name="Sousa D.Z."/>
        </authorList>
    </citation>
    <scope>NUCLEOTIDE SEQUENCE [LARGE SCALE GENOMIC DNA]</scope>
    <source>
        <strain evidence="2 3">HH</strain>
    </source>
</reference>
<dbReference type="InterPro" id="IPR037523">
    <property type="entry name" value="VOC_core"/>
</dbReference>
<dbReference type="PANTHER" id="PTHR36113">
    <property type="entry name" value="LYASE, PUTATIVE-RELATED-RELATED"/>
    <property type="match status" value="1"/>
</dbReference>
<evidence type="ECO:0000313" key="2">
    <source>
        <dbReference type="EMBL" id="TEB07838.1"/>
    </source>
</evidence>
<dbReference type="SUPFAM" id="SSF54593">
    <property type="entry name" value="Glyoxalase/Bleomycin resistance protein/Dihydroxybiphenyl dioxygenase"/>
    <property type="match status" value="1"/>
</dbReference>
<comment type="caution">
    <text evidence="2">The sequence shown here is derived from an EMBL/GenBank/DDBJ whole genome shotgun (WGS) entry which is preliminary data.</text>
</comment>
<dbReference type="CDD" id="cd06587">
    <property type="entry name" value="VOC"/>
    <property type="match status" value="1"/>
</dbReference>
<sequence length="120" mass="13767">MKLRSATLKVKNLEDSLNFYQEIVGLVVDRRYIDRPGVEIAFLGDGETKIELICMEDYKDINIGKDISLGFEVNSVDEKIKFIKEKGLDILSGPFQVNPELKYFYMLDPDGLKILFVETI</sequence>
<dbReference type="InterPro" id="IPR051332">
    <property type="entry name" value="Fosfomycin_Res_Enzymes"/>
</dbReference>
<dbReference type="RefSeq" id="WP_190239627.1">
    <property type="nucleotide sequence ID" value="NZ_QFGA01000001.1"/>
</dbReference>
<dbReference type="InterPro" id="IPR004360">
    <property type="entry name" value="Glyas_Fos-R_dOase_dom"/>
</dbReference>
<organism evidence="2 3">
    <name type="scientific">Pelotomaculum schinkii</name>
    <dbReference type="NCBI Taxonomy" id="78350"/>
    <lineage>
        <taxon>Bacteria</taxon>
        <taxon>Bacillati</taxon>
        <taxon>Bacillota</taxon>
        <taxon>Clostridia</taxon>
        <taxon>Eubacteriales</taxon>
        <taxon>Desulfotomaculaceae</taxon>
        <taxon>Pelotomaculum</taxon>
    </lineage>
</organism>
<protein>
    <submittedName>
        <fullName evidence="2">Glyoxalase-like domain protein</fullName>
    </submittedName>
</protein>
<evidence type="ECO:0000313" key="3">
    <source>
        <dbReference type="Proteomes" id="UP000298324"/>
    </source>
</evidence>
<proteinExistence type="predicted"/>
<gene>
    <name evidence="2" type="ORF">Psch_01393</name>
</gene>
<accession>A0A4Y7RFQ8</accession>